<keyword evidence="1" id="KW-0812">Transmembrane</keyword>
<reference evidence="3 4" key="1">
    <citation type="submission" date="2019-12" db="EMBL/GenBank/DDBJ databases">
        <authorList>
            <person name="Huq M.A."/>
        </authorList>
    </citation>
    <scope>NUCLEOTIDE SEQUENCE [LARGE SCALE GENOMIC DNA]</scope>
    <source>
        <strain evidence="3 4">MAH-25</strain>
    </source>
</reference>
<keyword evidence="1" id="KW-0472">Membrane</keyword>
<protein>
    <submittedName>
        <fullName evidence="3">PA2779 family protein</fullName>
    </submittedName>
</protein>
<evidence type="ECO:0000313" key="3">
    <source>
        <dbReference type="EMBL" id="MVQ30507.1"/>
    </source>
</evidence>
<dbReference type="RefSeq" id="WP_157398636.1">
    <property type="nucleotide sequence ID" value="NZ_WSEL01000006.1"/>
</dbReference>
<dbReference type="AlphaFoldDB" id="A0A6N8IUI3"/>
<accession>A0A6N8IUI3</accession>
<feature type="transmembrane region" description="Helical" evidence="1">
    <location>
        <begin position="102"/>
        <end position="121"/>
    </location>
</feature>
<evidence type="ECO:0000256" key="2">
    <source>
        <dbReference type="SAM" id="SignalP"/>
    </source>
</evidence>
<organism evidence="3 4">
    <name type="scientific">Ramlibacter pinisoli</name>
    <dbReference type="NCBI Taxonomy" id="2682844"/>
    <lineage>
        <taxon>Bacteria</taxon>
        <taxon>Pseudomonadati</taxon>
        <taxon>Pseudomonadota</taxon>
        <taxon>Betaproteobacteria</taxon>
        <taxon>Burkholderiales</taxon>
        <taxon>Comamonadaceae</taxon>
        <taxon>Ramlibacter</taxon>
    </lineage>
</organism>
<comment type="caution">
    <text evidence="3">The sequence shown here is derived from an EMBL/GenBank/DDBJ whole genome shotgun (WGS) entry which is preliminary data.</text>
</comment>
<keyword evidence="4" id="KW-1185">Reference proteome</keyword>
<keyword evidence="1" id="KW-1133">Transmembrane helix</keyword>
<sequence>MQSRSRLGRPLRWGLPLILALQLPLAQADLIGPEAAMPEPATSQLEADRAKVQEFLDKANVKERLQAMGVSGVNASQRVDALTEQEVHALAQRIDGMPVGAALSQTDLILILLVAVLIIVAI</sequence>
<dbReference type="NCBIfam" id="NF033919">
    <property type="entry name" value="PA2779_fam"/>
    <property type="match status" value="1"/>
</dbReference>
<keyword evidence="2" id="KW-0732">Signal</keyword>
<feature type="signal peptide" evidence="2">
    <location>
        <begin position="1"/>
        <end position="28"/>
    </location>
</feature>
<feature type="chain" id="PRO_5026793023" evidence="2">
    <location>
        <begin position="29"/>
        <end position="122"/>
    </location>
</feature>
<proteinExistence type="predicted"/>
<dbReference type="InterPro" id="IPR046735">
    <property type="entry name" value="PA2779-like"/>
</dbReference>
<gene>
    <name evidence="3" type="ORF">GON04_13680</name>
</gene>
<name>A0A6N8IUI3_9BURK</name>
<dbReference type="Proteomes" id="UP000469385">
    <property type="component" value="Unassembled WGS sequence"/>
</dbReference>
<dbReference type="Pfam" id="PF20332">
    <property type="entry name" value="DUF6627"/>
    <property type="match status" value="1"/>
</dbReference>
<evidence type="ECO:0000256" key="1">
    <source>
        <dbReference type="SAM" id="Phobius"/>
    </source>
</evidence>
<evidence type="ECO:0000313" key="4">
    <source>
        <dbReference type="Proteomes" id="UP000469385"/>
    </source>
</evidence>
<dbReference type="EMBL" id="WSEL01000006">
    <property type="protein sequence ID" value="MVQ30507.1"/>
    <property type="molecule type" value="Genomic_DNA"/>
</dbReference>